<organism evidence="7 8">
    <name type="scientific">Sorangium cellulosum</name>
    <name type="common">Polyangium cellulosum</name>
    <dbReference type="NCBI Taxonomy" id="56"/>
    <lineage>
        <taxon>Bacteria</taxon>
        <taxon>Pseudomonadati</taxon>
        <taxon>Myxococcota</taxon>
        <taxon>Polyangia</taxon>
        <taxon>Polyangiales</taxon>
        <taxon>Polyangiaceae</taxon>
        <taxon>Sorangium</taxon>
    </lineage>
</organism>
<evidence type="ECO:0000259" key="6">
    <source>
        <dbReference type="PROSITE" id="PS50011"/>
    </source>
</evidence>
<dbReference type="Pfam" id="PF00069">
    <property type="entry name" value="Pkinase"/>
    <property type="match status" value="1"/>
</dbReference>
<protein>
    <recommendedName>
        <fullName evidence="6">Protein kinase domain-containing protein</fullName>
    </recommendedName>
</protein>
<dbReference type="PROSITE" id="PS00108">
    <property type="entry name" value="PROTEIN_KINASE_ST"/>
    <property type="match status" value="1"/>
</dbReference>
<gene>
    <name evidence="7" type="ORF">SOCE836_070300</name>
</gene>
<dbReference type="InterPro" id="IPR000719">
    <property type="entry name" value="Prot_kinase_dom"/>
</dbReference>
<dbReference type="AlphaFoldDB" id="A0A4P2QXE4"/>
<evidence type="ECO:0000256" key="3">
    <source>
        <dbReference type="ARBA" id="ARBA00022777"/>
    </source>
</evidence>
<evidence type="ECO:0000256" key="2">
    <source>
        <dbReference type="ARBA" id="ARBA00022741"/>
    </source>
</evidence>
<dbReference type="InterPro" id="IPR008271">
    <property type="entry name" value="Ser/Thr_kinase_AS"/>
</dbReference>
<dbReference type="Proteomes" id="UP000295497">
    <property type="component" value="Chromosome"/>
</dbReference>
<dbReference type="Gene3D" id="3.30.200.20">
    <property type="entry name" value="Phosphorylase Kinase, domain 1"/>
    <property type="match status" value="1"/>
</dbReference>
<reference evidence="7 8" key="1">
    <citation type="submission" date="2015-09" db="EMBL/GenBank/DDBJ databases">
        <title>Sorangium comparison.</title>
        <authorList>
            <person name="Zaburannyi N."/>
            <person name="Bunk B."/>
            <person name="Overmann J."/>
            <person name="Mueller R."/>
        </authorList>
    </citation>
    <scope>NUCLEOTIDE SEQUENCE [LARGE SCALE GENOMIC DNA]</scope>
    <source>
        <strain evidence="7 8">So ce836</strain>
    </source>
</reference>
<evidence type="ECO:0000313" key="8">
    <source>
        <dbReference type="Proteomes" id="UP000295497"/>
    </source>
</evidence>
<dbReference type="PANTHER" id="PTHR43289:SF6">
    <property type="entry name" value="SERINE_THREONINE-PROTEIN KINASE NEKL-3"/>
    <property type="match status" value="1"/>
</dbReference>
<dbReference type="CDD" id="cd14014">
    <property type="entry name" value="STKc_PknB_like"/>
    <property type="match status" value="1"/>
</dbReference>
<dbReference type="EMBL" id="CP012672">
    <property type="protein sequence ID" value="AUX34851.1"/>
    <property type="molecule type" value="Genomic_DNA"/>
</dbReference>
<keyword evidence="4" id="KW-0067">ATP-binding</keyword>
<evidence type="ECO:0000256" key="5">
    <source>
        <dbReference type="SAM" id="MobiDB-lite"/>
    </source>
</evidence>
<feature type="compositionally biased region" description="Pro residues" evidence="5">
    <location>
        <begin position="314"/>
        <end position="344"/>
    </location>
</feature>
<dbReference type="InterPro" id="IPR011009">
    <property type="entry name" value="Kinase-like_dom_sf"/>
</dbReference>
<evidence type="ECO:0000256" key="4">
    <source>
        <dbReference type="ARBA" id="ARBA00022840"/>
    </source>
</evidence>
<name>A0A4P2QXE4_SORCE</name>
<feature type="region of interest" description="Disordered" evidence="5">
    <location>
        <begin position="270"/>
        <end position="488"/>
    </location>
</feature>
<dbReference type="PANTHER" id="PTHR43289">
    <property type="entry name" value="MITOGEN-ACTIVATED PROTEIN KINASE KINASE KINASE 20-RELATED"/>
    <property type="match status" value="1"/>
</dbReference>
<dbReference type="GO" id="GO:0004674">
    <property type="term" value="F:protein serine/threonine kinase activity"/>
    <property type="evidence" value="ECO:0007669"/>
    <property type="project" value="TreeGrafter"/>
</dbReference>
<dbReference type="Gene3D" id="1.10.510.10">
    <property type="entry name" value="Transferase(Phosphotransferase) domain 1"/>
    <property type="match status" value="1"/>
</dbReference>
<proteinExistence type="predicted"/>
<feature type="domain" description="Protein kinase" evidence="6">
    <location>
        <begin position="1"/>
        <end position="260"/>
    </location>
</feature>
<dbReference type="SUPFAM" id="SSF56112">
    <property type="entry name" value="Protein kinase-like (PK-like)"/>
    <property type="match status" value="1"/>
</dbReference>
<keyword evidence="2" id="KW-0547">Nucleotide-binding</keyword>
<dbReference type="GO" id="GO:0005524">
    <property type="term" value="F:ATP binding"/>
    <property type="evidence" value="ECO:0007669"/>
    <property type="project" value="UniProtKB-KW"/>
</dbReference>
<dbReference type="PROSITE" id="PS50011">
    <property type="entry name" value="PROTEIN_KINASE_DOM"/>
    <property type="match status" value="1"/>
</dbReference>
<accession>A0A4P2QXE4</accession>
<sequence>MGEVWAATRESDMQQVAIKVLLARAAMKPDLVRRFDREAKIASAIKSPYVCQLLEVGETDDGAHLLVFEQLDGESLADRLKREQYLPFSEVGPIIDDVLQGLVAAHAAGVIHRDLKPGNIYLEHLGLPDRRERAKILDFGISKITRREKEEPTLTAFDATLGSFAYMAPEQVRGAARADERADIYAVGAVAFRALSGRLPFEGATAAVLVAMKLDRPAPSLAEATGEKWPVGIERFLERALDRRREGRFSTAAEALASWRAIQPANITRAVRRSQRSRYPSELPDAFLEDNPTVVDGPPTMTENGGFVDVGPSSMPPPPPSRTGGSMPPPPSRTGGSMPPPPPSRTGGSVTPAPPSRSGAVPPAPPSRSGAMPPAPPSRSGAVPPAPPSRSGAMPPAPPSRSGAVPPAPPSRSGAMPPAPPSRSGAVPPAPPSRSGAVPPAPPSRSGAVPPAPPSRSGAVPPAPPSRTGAAEIPRPEGPPSRRKTERH</sequence>
<dbReference type="SMART" id="SM00220">
    <property type="entry name" value="S_TKc"/>
    <property type="match status" value="1"/>
</dbReference>
<keyword evidence="3" id="KW-0418">Kinase</keyword>
<evidence type="ECO:0000313" key="7">
    <source>
        <dbReference type="EMBL" id="AUX34851.1"/>
    </source>
</evidence>
<evidence type="ECO:0000256" key="1">
    <source>
        <dbReference type="ARBA" id="ARBA00022679"/>
    </source>
</evidence>
<keyword evidence="1" id="KW-0808">Transferase</keyword>